<keyword evidence="1" id="KW-0812">Transmembrane</keyword>
<dbReference type="EMBL" id="JAULSU010000004">
    <property type="protein sequence ID" value="KAK0619402.1"/>
    <property type="molecule type" value="Genomic_DNA"/>
</dbReference>
<evidence type="ECO:0000313" key="3">
    <source>
        <dbReference type="Proteomes" id="UP001175000"/>
    </source>
</evidence>
<name>A0AA40BZE0_9PEZI</name>
<sequence>ESSDFRGTTDILYSCVVTLVACIYTALHLNVPTKSGLGHAVRSKGKWVFIGLIAPELVLYLAIAQFLQARKLVKALHARLERDARRGDLEAGKQENEIPKFDLKYGFFAVMGGIEVPVHDIEPILTDATRGGQFSGRLRLTPEGVLQLAEDGHFLEIPRSKIDDKSKADTISKILAMTQVAWMAMQCITRKAYGLPLALLEVHTMVHVICAVLLLFVLWIDPKDVQDPELVDISGFEDIIALMVRKTLFILGCQ</sequence>
<keyword evidence="3" id="KW-1185">Reference proteome</keyword>
<proteinExistence type="predicted"/>
<evidence type="ECO:0000313" key="2">
    <source>
        <dbReference type="EMBL" id="KAK0619402.1"/>
    </source>
</evidence>
<feature type="transmembrane region" description="Helical" evidence="1">
    <location>
        <begin position="7"/>
        <end position="27"/>
    </location>
</feature>
<keyword evidence="1" id="KW-1133">Transmembrane helix</keyword>
<comment type="caution">
    <text evidence="2">The sequence shown here is derived from an EMBL/GenBank/DDBJ whole genome shotgun (WGS) entry which is preliminary data.</text>
</comment>
<dbReference type="AlphaFoldDB" id="A0AA40BZE0"/>
<gene>
    <name evidence="2" type="ORF">B0T14DRAFT_432002</name>
</gene>
<organism evidence="2 3">
    <name type="scientific">Immersiella caudata</name>
    <dbReference type="NCBI Taxonomy" id="314043"/>
    <lineage>
        <taxon>Eukaryota</taxon>
        <taxon>Fungi</taxon>
        <taxon>Dikarya</taxon>
        <taxon>Ascomycota</taxon>
        <taxon>Pezizomycotina</taxon>
        <taxon>Sordariomycetes</taxon>
        <taxon>Sordariomycetidae</taxon>
        <taxon>Sordariales</taxon>
        <taxon>Lasiosphaeriaceae</taxon>
        <taxon>Immersiella</taxon>
    </lineage>
</organism>
<keyword evidence="1" id="KW-0472">Membrane</keyword>
<feature type="non-terminal residue" evidence="2">
    <location>
        <position position="1"/>
    </location>
</feature>
<dbReference type="PANTHER" id="PTHR35043:SF7">
    <property type="entry name" value="TRANSCRIPTION FACTOR DOMAIN-CONTAINING PROTEIN"/>
    <property type="match status" value="1"/>
</dbReference>
<reference evidence="2" key="1">
    <citation type="submission" date="2023-06" db="EMBL/GenBank/DDBJ databases">
        <title>Genome-scale phylogeny and comparative genomics of the fungal order Sordariales.</title>
        <authorList>
            <consortium name="Lawrence Berkeley National Laboratory"/>
            <person name="Hensen N."/>
            <person name="Bonometti L."/>
            <person name="Westerberg I."/>
            <person name="Brannstrom I.O."/>
            <person name="Guillou S."/>
            <person name="Cros-Aarteil S."/>
            <person name="Calhoun S."/>
            <person name="Haridas S."/>
            <person name="Kuo A."/>
            <person name="Mondo S."/>
            <person name="Pangilinan J."/>
            <person name="Riley R."/>
            <person name="Labutti K."/>
            <person name="Andreopoulos B."/>
            <person name="Lipzen A."/>
            <person name="Chen C."/>
            <person name="Yanf M."/>
            <person name="Daum C."/>
            <person name="Ng V."/>
            <person name="Clum A."/>
            <person name="Steindorff A."/>
            <person name="Ohm R."/>
            <person name="Martin F."/>
            <person name="Silar P."/>
            <person name="Natvig D."/>
            <person name="Lalanne C."/>
            <person name="Gautier V."/>
            <person name="Ament-Velasquez S.L."/>
            <person name="Kruys A."/>
            <person name="Hutchinson M.I."/>
            <person name="Powell A.J."/>
            <person name="Barry K."/>
            <person name="Miller A.N."/>
            <person name="Grigoriev I.V."/>
            <person name="Debuchy R."/>
            <person name="Gladieux P."/>
            <person name="Thoren M.H."/>
            <person name="Johannesson H."/>
        </authorList>
    </citation>
    <scope>NUCLEOTIDE SEQUENCE</scope>
    <source>
        <strain evidence="2">CBS 606.72</strain>
    </source>
</reference>
<dbReference type="Proteomes" id="UP001175000">
    <property type="component" value="Unassembled WGS sequence"/>
</dbReference>
<evidence type="ECO:0000256" key="1">
    <source>
        <dbReference type="SAM" id="Phobius"/>
    </source>
</evidence>
<feature type="transmembrane region" description="Helical" evidence="1">
    <location>
        <begin position="47"/>
        <end position="67"/>
    </location>
</feature>
<feature type="transmembrane region" description="Helical" evidence="1">
    <location>
        <begin position="193"/>
        <end position="220"/>
    </location>
</feature>
<protein>
    <submittedName>
        <fullName evidence="2">Uncharacterized protein</fullName>
    </submittedName>
</protein>
<accession>A0AA40BZE0</accession>
<dbReference type="PANTHER" id="PTHR35043">
    <property type="entry name" value="TRANSCRIPTION FACTOR DOMAIN-CONTAINING PROTEIN"/>
    <property type="match status" value="1"/>
</dbReference>